<evidence type="ECO:0000313" key="1">
    <source>
        <dbReference type="EMBL" id="ETO07688.1"/>
    </source>
</evidence>
<dbReference type="AlphaFoldDB" id="X6M0H5"/>
<keyword evidence="2" id="KW-1185">Reference proteome</keyword>
<protein>
    <submittedName>
        <fullName evidence="1">Uncharacterized protein</fullName>
    </submittedName>
</protein>
<evidence type="ECO:0000313" key="2">
    <source>
        <dbReference type="Proteomes" id="UP000023152"/>
    </source>
</evidence>
<dbReference type="Proteomes" id="UP000023152">
    <property type="component" value="Unassembled WGS sequence"/>
</dbReference>
<accession>X6M0H5</accession>
<proteinExistence type="predicted"/>
<gene>
    <name evidence="1" type="ORF">RFI_29703</name>
</gene>
<reference evidence="1 2" key="1">
    <citation type="journal article" date="2013" name="Curr. Biol.">
        <title>The Genome of the Foraminiferan Reticulomyxa filosa.</title>
        <authorList>
            <person name="Glockner G."/>
            <person name="Hulsmann N."/>
            <person name="Schleicher M."/>
            <person name="Noegel A.A."/>
            <person name="Eichinger L."/>
            <person name="Gallinger C."/>
            <person name="Pawlowski J."/>
            <person name="Sierra R."/>
            <person name="Euteneuer U."/>
            <person name="Pillet L."/>
            <person name="Moustafa A."/>
            <person name="Platzer M."/>
            <person name="Groth M."/>
            <person name="Szafranski K."/>
            <person name="Schliwa M."/>
        </authorList>
    </citation>
    <scope>NUCLEOTIDE SEQUENCE [LARGE SCALE GENOMIC DNA]</scope>
</reference>
<dbReference type="EMBL" id="ASPP01025861">
    <property type="protein sequence ID" value="ETO07688.1"/>
    <property type="molecule type" value="Genomic_DNA"/>
</dbReference>
<organism evidence="1 2">
    <name type="scientific">Reticulomyxa filosa</name>
    <dbReference type="NCBI Taxonomy" id="46433"/>
    <lineage>
        <taxon>Eukaryota</taxon>
        <taxon>Sar</taxon>
        <taxon>Rhizaria</taxon>
        <taxon>Retaria</taxon>
        <taxon>Foraminifera</taxon>
        <taxon>Monothalamids</taxon>
        <taxon>Reticulomyxidae</taxon>
        <taxon>Reticulomyxa</taxon>
    </lineage>
</organism>
<comment type="caution">
    <text evidence="1">The sequence shown here is derived from an EMBL/GenBank/DDBJ whole genome shotgun (WGS) entry which is preliminary data.</text>
</comment>
<name>X6M0H5_RETFI</name>
<sequence>MQFEWDKANEQYSSNAVMSMPVNILKDVSPLVRFPCAFHCLNFARILKHKHLPLKNSRLFLLRKTLLQGMNKTYWLKVISNVGRVLPLYKVLPKSSSKASCLGETPQRPRYWFPVLDRTYTYEMKYVLNIRSVKHWIMSKSDAFEHKYLLSQLGICKFQKMANSSMMAMQMVHFQWYWQWYQYICSILHYFGTDRLNRDVVVFDVENDSPDKLVDFFRPLGLSLDASLFGHSHWSHKKIKKKFTGKRSQEQFYQKTVLPMILTHPNEYVQIRTICEIDVF</sequence>